<evidence type="ECO:0000313" key="2">
    <source>
        <dbReference type="EMBL" id="BAU92597.1"/>
    </source>
</evidence>
<evidence type="ECO:0000313" key="3">
    <source>
        <dbReference type="Proteomes" id="UP000218288"/>
    </source>
</evidence>
<dbReference type="InterPro" id="IPR038717">
    <property type="entry name" value="Tc1-like_DDE_dom"/>
</dbReference>
<organism evidence="2 3">
    <name type="scientific">Methylorubrum populi</name>
    <dbReference type="NCBI Taxonomy" id="223967"/>
    <lineage>
        <taxon>Bacteria</taxon>
        <taxon>Pseudomonadati</taxon>
        <taxon>Pseudomonadota</taxon>
        <taxon>Alphaproteobacteria</taxon>
        <taxon>Hyphomicrobiales</taxon>
        <taxon>Methylobacteriaceae</taxon>
        <taxon>Methylorubrum</taxon>
    </lineage>
</organism>
<dbReference type="GO" id="GO:0003676">
    <property type="term" value="F:nucleic acid binding"/>
    <property type="evidence" value="ECO:0007669"/>
    <property type="project" value="InterPro"/>
</dbReference>
<name>A0A160PGV3_9HYPH</name>
<proteinExistence type="predicted"/>
<dbReference type="AlphaFoldDB" id="A0A160PGV3"/>
<gene>
    <name evidence="2" type="ORF">MPPM_3992</name>
</gene>
<feature type="domain" description="Tc1-like transposase DDE" evidence="1">
    <location>
        <begin position="5"/>
        <end position="74"/>
    </location>
</feature>
<sequence length="136" mass="14563">MTGVRVRGYVEETIVPAVRPGNTIVLDNLPVHKVSGIRERIEAAGARSLYLPAFSPHFDPIERVFVKLKAKVRAAVARMSPCRCSPTPTSPLCAARLDGLAFIARPRAGVGAHWSASALGPLSTCSRPPLQTSSTY</sequence>
<protein>
    <submittedName>
        <fullName evidence="2">Putative transposase of insertion sequence</fullName>
    </submittedName>
</protein>
<dbReference type="Pfam" id="PF13358">
    <property type="entry name" value="DDE_3"/>
    <property type="match status" value="1"/>
</dbReference>
<accession>A0A160PGV3</accession>
<dbReference type="EMBL" id="AP014809">
    <property type="protein sequence ID" value="BAU92597.1"/>
    <property type="molecule type" value="Genomic_DNA"/>
</dbReference>
<dbReference type="Proteomes" id="UP000218288">
    <property type="component" value="Chromosome"/>
</dbReference>
<dbReference type="Gene3D" id="3.30.420.10">
    <property type="entry name" value="Ribonuclease H-like superfamily/Ribonuclease H"/>
    <property type="match status" value="1"/>
</dbReference>
<reference evidence="2 3" key="1">
    <citation type="journal article" date="2016" name="Genome Announc.">
        <title>Complete Genome Sequence of Methylobacterium populi P-1M, Isolated from Pink-Pigmented Household Biofilm.</title>
        <authorList>
            <person name="Morohoshi T."/>
            <person name="Ikeda T."/>
        </authorList>
    </citation>
    <scope>NUCLEOTIDE SEQUENCE [LARGE SCALE GENOMIC DNA]</scope>
    <source>
        <strain evidence="2 3">P-1M</strain>
    </source>
</reference>
<evidence type="ECO:0000259" key="1">
    <source>
        <dbReference type="Pfam" id="PF13358"/>
    </source>
</evidence>
<dbReference type="InterPro" id="IPR036397">
    <property type="entry name" value="RNaseH_sf"/>
</dbReference>